<organism evidence="2 3">
    <name type="scientific">Polyplosphaeria fusca</name>
    <dbReference type="NCBI Taxonomy" id="682080"/>
    <lineage>
        <taxon>Eukaryota</taxon>
        <taxon>Fungi</taxon>
        <taxon>Dikarya</taxon>
        <taxon>Ascomycota</taxon>
        <taxon>Pezizomycotina</taxon>
        <taxon>Dothideomycetes</taxon>
        <taxon>Pleosporomycetidae</taxon>
        <taxon>Pleosporales</taxon>
        <taxon>Tetraplosphaeriaceae</taxon>
        <taxon>Polyplosphaeria</taxon>
    </lineage>
</organism>
<evidence type="ECO:0000259" key="1">
    <source>
        <dbReference type="Pfam" id="PF06985"/>
    </source>
</evidence>
<dbReference type="Proteomes" id="UP000799444">
    <property type="component" value="Unassembled WGS sequence"/>
</dbReference>
<proteinExistence type="predicted"/>
<evidence type="ECO:0000313" key="2">
    <source>
        <dbReference type="EMBL" id="KAF2734222.1"/>
    </source>
</evidence>
<protein>
    <submittedName>
        <fullName evidence="2">Heterokaryon incompatibility</fullName>
    </submittedName>
</protein>
<gene>
    <name evidence="2" type="ORF">EJ04DRAFT_437561</name>
</gene>
<dbReference type="PANTHER" id="PTHR24148:SF73">
    <property type="entry name" value="HET DOMAIN PROTEIN (AFU_ORTHOLOGUE AFUA_8G01020)"/>
    <property type="match status" value="1"/>
</dbReference>
<dbReference type="PANTHER" id="PTHR24148">
    <property type="entry name" value="ANKYRIN REPEAT DOMAIN-CONTAINING PROTEIN 39 HOMOLOG-RELATED"/>
    <property type="match status" value="1"/>
</dbReference>
<feature type="non-terminal residue" evidence="2">
    <location>
        <position position="109"/>
    </location>
</feature>
<keyword evidence="3" id="KW-1185">Reference proteome</keyword>
<name>A0A9P4QUZ1_9PLEO</name>
<accession>A0A9P4QUZ1</accession>
<dbReference type="InterPro" id="IPR052895">
    <property type="entry name" value="HetReg/Transcr_Mod"/>
</dbReference>
<feature type="domain" description="Heterokaryon incompatibility" evidence="1">
    <location>
        <begin position="17"/>
        <end position="107"/>
    </location>
</feature>
<reference evidence="2" key="1">
    <citation type="journal article" date="2020" name="Stud. Mycol.">
        <title>101 Dothideomycetes genomes: a test case for predicting lifestyles and emergence of pathogens.</title>
        <authorList>
            <person name="Haridas S."/>
            <person name="Albert R."/>
            <person name="Binder M."/>
            <person name="Bloem J."/>
            <person name="Labutti K."/>
            <person name="Salamov A."/>
            <person name="Andreopoulos B."/>
            <person name="Baker S."/>
            <person name="Barry K."/>
            <person name="Bills G."/>
            <person name="Bluhm B."/>
            <person name="Cannon C."/>
            <person name="Castanera R."/>
            <person name="Culley D."/>
            <person name="Daum C."/>
            <person name="Ezra D."/>
            <person name="Gonzalez J."/>
            <person name="Henrissat B."/>
            <person name="Kuo A."/>
            <person name="Liang C."/>
            <person name="Lipzen A."/>
            <person name="Lutzoni F."/>
            <person name="Magnuson J."/>
            <person name="Mondo S."/>
            <person name="Nolan M."/>
            <person name="Ohm R."/>
            <person name="Pangilinan J."/>
            <person name="Park H.-J."/>
            <person name="Ramirez L."/>
            <person name="Alfaro M."/>
            <person name="Sun H."/>
            <person name="Tritt A."/>
            <person name="Yoshinaga Y."/>
            <person name="Zwiers L.-H."/>
            <person name="Turgeon B."/>
            <person name="Goodwin S."/>
            <person name="Spatafora J."/>
            <person name="Crous P."/>
            <person name="Grigoriev I."/>
        </authorList>
    </citation>
    <scope>NUCLEOTIDE SEQUENCE</scope>
    <source>
        <strain evidence="2">CBS 125425</strain>
    </source>
</reference>
<dbReference type="OrthoDB" id="5386682at2759"/>
<dbReference type="EMBL" id="ML996151">
    <property type="protein sequence ID" value="KAF2734222.1"/>
    <property type="molecule type" value="Genomic_DNA"/>
</dbReference>
<comment type="caution">
    <text evidence="2">The sequence shown here is derived from an EMBL/GenBank/DDBJ whole genome shotgun (WGS) entry which is preliminary data.</text>
</comment>
<dbReference type="Pfam" id="PF06985">
    <property type="entry name" value="HET"/>
    <property type="match status" value="1"/>
</dbReference>
<dbReference type="AlphaFoldDB" id="A0A9P4QUZ1"/>
<dbReference type="InterPro" id="IPR010730">
    <property type="entry name" value="HET"/>
</dbReference>
<evidence type="ECO:0000313" key="3">
    <source>
        <dbReference type="Proteomes" id="UP000799444"/>
    </source>
</evidence>
<sequence length="109" mass="12925">MIHARLETFEIADCPPYMALSYEWKEPNSEEDPFIQLHGRPFTVRNNLLRALCTILEHQRRQEKHPDAYVWVDALCIDQRSIGERNHQVRLMREIYTRASLVVSWLGFG</sequence>